<reference evidence="2" key="1">
    <citation type="submission" date="2021-01" db="EMBL/GenBank/DDBJ databases">
        <title>Whole genome shotgun sequence of Virgisporangium aurantiacum NBRC 16421.</title>
        <authorList>
            <person name="Komaki H."/>
            <person name="Tamura T."/>
        </authorList>
    </citation>
    <scope>NUCLEOTIDE SEQUENCE</scope>
    <source>
        <strain evidence="2">NBRC 16421</strain>
    </source>
</reference>
<accession>A0A8J3ZJJ4</accession>
<sequence length="480" mass="53358">MTAAAEMLAGELRSLHRAAGEPTLATLVRQAGRQQPPIKLNDATISDWLNGKSVPSDPAALRFLVAYLQGAAPNHPRRPDSWWRDLRARAQAEKRRDHGRRRSATRPPDNPAADAEPLGWVIGELDDAAALAFEVHQTVTIAGQDQLPALPPYLPRAHDERLRAELGRARNGSRVIMLVGGSSTGKTRACWEAVRAVLPSWRVWHPLTPERPDAVVDALTGSRVAPHTVIWLNEAQMYLLPPGVGARVATALQNLLHDVAAGPVLVLGSMWPDYWRTLTDPHSTEHPAARALLGRGLDITVPARFSDRELIWSRDQVAADPRLRYAIDHGGGRVTQYLAGAPELIRRYEQANDHARAVLWAAVDFRRFGSFVYAPREVLYHATPGYLDAEVWGGTTPGYGWFADALTYLTEPCQGILGLLRQRRPPPDAPVADEVRYHVADYLEQIIRAERADISPPHTFRQAMDRFAPRFTYGEALYWD</sequence>
<proteinExistence type="predicted"/>
<name>A0A8J3ZJJ4_9ACTN</name>
<dbReference type="Proteomes" id="UP000612585">
    <property type="component" value="Unassembled WGS sequence"/>
</dbReference>
<keyword evidence="3" id="KW-1185">Reference proteome</keyword>
<comment type="caution">
    <text evidence="2">The sequence shown here is derived from an EMBL/GenBank/DDBJ whole genome shotgun (WGS) entry which is preliminary data.</text>
</comment>
<evidence type="ECO:0000256" key="1">
    <source>
        <dbReference type="SAM" id="MobiDB-lite"/>
    </source>
</evidence>
<feature type="region of interest" description="Disordered" evidence="1">
    <location>
        <begin position="92"/>
        <end position="116"/>
    </location>
</feature>
<dbReference type="EMBL" id="BOPG01000140">
    <property type="protein sequence ID" value="GIJ64936.1"/>
    <property type="molecule type" value="Genomic_DNA"/>
</dbReference>
<evidence type="ECO:0000313" key="2">
    <source>
        <dbReference type="EMBL" id="GIJ64936.1"/>
    </source>
</evidence>
<organism evidence="2 3">
    <name type="scientific">Virgisporangium aurantiacum</name>
    <dbReference type="NCBI Taxonomy" id="175570"/>
    <lineage>
        <taxon>Bacteria</taxon>
        <taxon>Bacillati</taxon>
        <taxon>Actinomycetota</taxon>
        <taxon>Actinomycetes</taxon>
        <taxon>Micromonosporales</taxon>
        <taxon>Micromonosporaceae</taxon>
        <taxon>Virgisporangium</taxon>
    </lineage>
</organism>
<dbReference type="AlphaFoldDB" id="A0A8J3ZJJ4"/>
<gene>
    <name evidence="2" type="ORF">Vau01_124520</name>
</gene>
<dbReference type="RefSeq" id="WP_204014822.1">
    <property type="nucleotide sequence ID" value="NZ_BOPG01000140.1"/>
</dbReference>
<protein>
    <submittedName>
        <fullName evidence="2">Uncharacterized protein</fullName>
    </submittedName>
</protein>
<evidence type="ECO:0000313" key="3">
    <source>
        <dbReference type="Proteomes" id="UP000612585"/>
    </source>
</evidence>